<protein>
    <recommendedName>
        <fullName evidence="2">PilZ domain-containing protein</fullName>
    </recommendedName>
</protein>
<organism evidence="1">
    <name type="scientific">Streptomyces sp. R35</name>
    <dbReference type="NCBI Taxonomy" id="3238630"/>
    <lineage>
        <taxon>Bacteria</taxon>
        <taxon>Bacillati</taxon>
        <taxon>Actinomycetota</taxon>
        <taxon>Actinomycetes</taxon>
        <taxon>Kitasatosporales</taxon>
        <taxon>Streptomycetaceae</taxon>
        <taxon>Streptomyces</taxon>
    </lineage>
</organism>
<sequence length="156" mass="17624">MDVVVQRIRTSWTKKSRGGPGAARRNAAPTAFSLPPRLNAALHEVAMQESDSFEPHVQVRDLSAPGTILREVDGLLRVDPPEVSMFAMPRRDRRPPAVRLAPGQWLQWQINHRFVGRCDGAWSYRLETFNIVYGSAAPDVFLGVPTRRVDERRALR</sequence>
<evidence type="ECO:0000313" key="1">
    <source>
        <dbReference type="EMBL" id="XDQ66494.1"/>
    </source>
</evidence>
<proteinExistence type="predicted"/>
<name>A0AB39SH86_9ACTN</name>
<accession>A0AB39SH86</accession>
<evidence type="ECO:0008006" key="2">
    <source>
        <dbReference type="Google" id="ProtNLM"/>
    </source>
</evidence>
<dbReference type="RefSeq" id="WP_369263497.1">
    <property type="nucleotide sequence ID" value="NZ_CP163440.1"/>
</dbReference>
<dbReference type="AlphaFoldDB" id="A0AB39SH86"/>
<dbReference type="EMBL" id="CP163440">
    <property type="protein sequence ID" value="XDQ66494.1"/>
    <property type="molecule type" value="Genomic_DNA"/>
</dbReference>
<reference evidence="1" key="1">
    <citation type="submission" date="2024-07" db="EMBL/GenBank/DDBJ databases">
        <authorList>
            <person name="Yu S.T."/>
        </authorList>
    </citation>
    <scope>NUCLEOTIDE SEQUENCE</scope>
    <source>
        <strain evidence="1">R35</strain>
    </source>
</reference>
<gene>
    <name evidence="1" type="ORF">AB5J50_39655</name>
</gene>